<keyword evidence="2" id="KW-1185">Reference proteome</keyword>
<dbReference type="RefSeq" id="WP_014109304.1">
    <property type="nucleotide sequence ID" value="NC_016041.1"/>
</dbReference>
<dbReference type="InterPro" id="IPR029063">
    <property type="entry name" value="SAM-dependent_MTases_sf"/>
</dbReference>
<proteinExistence type="predicted"/>
<dbReference type="PANTHER" id="PTHR20974">
    <property type="entry name" value="UPF0585 PROTEIN CG18661"/>
    <property type="match status" value="1"/>
</dbReference>
<evidence type="ECO:0000313" key="2">
    <source>
        <dbReference type="Proteomes" id="UP000009282"/>
    </source>
</evidence>
<dbReference type="HOGENOM" id="CLU_067698_1_0_6"/>
<dbReference type="OrthoDB" id="5563826at2"/>
<evidence type="ECO:0008006" key="3">
    <source>
        <dbReference type="Google" id="ProtNLM"/>
    </source>
</evidence>
<dbReference type="Gene3D" id="3.40.50.150">
    <property type="entry name" value="Vaccinia Virus protein VP39"/>
    <property type="match status" value="1"/>
</dbReference>
<dbReference type="Pfam" id="PF06080">
    <property type="entry name" value="DUF938"/>
    <property type="match status" value="1"/>
</dbReference>
<dbReference type="EMBL" id="CP003060">
    <property type="protein sequence ID" value="AEP30431.1"/>
    <property type="molecule type" value="Genomic_DNA"/>
</dbReference>
<dbReference type="PANTHER" id="PTHR20974:SF0">
    <property type="entry name" value="UPF0585 PROTEIN CG18661"/>
    <property type="match status" value="1"/>
</dbReference>
<gene>
    <name evidence="1" type="ordered locus">GNIT_2334</name>
</gene>
<dbReference type="InterPro" id="IPR010342">
    <property type="entry name" value="DUF938"/>
</dbReference>
<dbReference type="SUPFAM" id="SSF53335">
    <property type="entry name" value="S-adenosyl-L-methionine-dependent methyltransferases"/>
    <property type="match status" value="1"/>
</dbReference>
<reference evidence="1 2" key="1">
    <citation type="journal article" date="2011" name="J. Bacteriol.">
        <title>Complete genome sequence of seawater bacterium Glaciecola nitratireducens FR1064T.</title>
        <authorList>
            <person name="Bian F."/>
            <person name="Qin Q.L."/>
            <person name="Xie B.B."/>
            <person name="Shu Y.L."/>
            <person name="Zhang X.Y."/>
            <person name="Yu Y."/>
            <person name="Chen B."/>
            <person name="Chen X.L."/>
            <person name="Zhou B.C."/>
            <person name="Zhang Y.Z."/>
        </authorList>
    </citation>
    <scope>NUCLEOTIDE SEQUENCE [LARGE SCALE GENOMIC DNA]</scope>
    <source>
        <strain evidence="2">JCM 12485 / KCTC 12276 / FR1064</strain>
    </source>
</reference>
<accession>G4QLU1</accession>
<dbReference type="Proteomes" id="UP000009282">
    <property type="component" value="Chromosome"/>
</dbReference>
<dbReference type="AlphaFoldDB" id="G4QLU1"/>
<name>G4QLU1_GLANF</name>
<organism evidence="1 2">
    <name type="scientific">Glaciecola nitratireducens (strain JCM 12485 / KCTC 12276 / FR1064)</name>
    <dbReference type="NCBI Taxonomy" id="1085623"/>
    <lineage>
        <taxon>Bacteria</taxon>
        <taxon>Pseudomonadati</taxon>
        <taxon>Pseudomonadota</taxon>
        <taxon>Gammaproteobacteria</taxon>
        <taxon>Alteromonadales</taxon>
        <taxon>Alteromonadaceae</taxon>
        <taxon>Brumicola</taxon>
    </lineage>
</organism>
<dbReference type="eggNOG" id="COG4122">
    <property type="taxonomic scope" value="Bacteria"/>
</dbReference>
<dbReference type="STRING" id="1085623.GNIT_2334"/>
<evidence type="ECO:0000313" key="1">
    <source>
        <dbReference type="EMBL" id="AEP30431.1"/>
    </source>
</evidence>
<sequence length="201" mass="22891">MEPKPFSQACENNKEPILQVLKKAFANVHNVLEVGSGTGQHAVYFAPNLAHLQWHCSDVEDYHEGINQWLDEIPSENLHRPFTLKLARDEWISKAPNTLQPFDGIYTANTAHIMLEHEIKVLMQLVAQHLPNNGVFCQYGPFIVDGKFTSESNQEFHEKLIANGRGGYRDIEQLASWAPQLALSEKLDMPANNMMLVWRTK</sequence>
<protein>
    <recommendedName>
        <fullName evidence="3">Methylase</fullName>
    </recommendedName>
</protein>
<dbReference type="KEGG" id="gni:GNIT_2334"/>